<proteinExistence type="inferred from homology"/>
<organism evidence="5">
    <name type="scientific">Variovorax paradoxus</name>
    <dbReference type="NCBI Taxonomy" id="34073"/>
    <lineage>
        <taxon>Bacteria</taxon>
        <taxon>Pseudomonadati</taxon>
        <taxon>Pseudomonadota</taxon>
        <taxon>Betaproteobacteria</taxon>
        <taxon>Burkholderiales</taxon>
        <taxon>Comamonadaceae</taxon>
        <taxon>Variovorax</taxon>
    </lineage>
</organism>
<dbReference type="PANTHER" id="PTHR48106">
    <property type="entry name" value="QUINONE OXIDOREDUCTASE PIG3-RELATED"/>
    <property type="match status" value="1"/>
</dbReference>
<evidence type="ECO:0000313" key="5">
    <source>
        <dbReference type="EMBL" id="CAA2109521.1"/>
    </source>
</evidence>
<dbReference type="GO" id="GO:0005829">
    <property type="term" value="C:cytosol"/>
    <property type="evidence" value="ECO:0007669"/>
    <property type="project" value="TreeGrafter"/>
</dbReference>
<dbReference type="PANTHER" id="PTHR48106:SF13">
    <property type="entry name" value="QUINONE OXIDOREDUCTASE-RELATED"/>
    <property type="match status" value="1"/>
</dbReference>
<dbReference type="AlphaFoldDB" id="A0A679JKI4"/>
<evidence type="ECO:0000256" key="3">
    <source>
        <dbReference type="RuleBase" id="RU361277"/>
    </source>
</evidence>
<dbReference type="InterPro" id="IPR036291">
    <property type="entry name" value="NAD(P)-bd_dom_sf"/>
</dbReference>
<evidence type="ECO:0000256" key="2">
    <source>
        <dbReference type="ARBA" id="ARBA00023002"/>
    </source>
</evidence>
<keyword evidence="1" id="KW-0521">NADP</keyword>
<dbReference type="GO" id="GO:0070402">
    <property type="term" value="F:NADPH binding"/>
    <property type="evidence" value="ECO:0007669"/>
    <property type="project" value="TreeGrafter"/>
</dbReference>
<reference evidence="5" key="1">
    <citation type="submission" date="2019-12" db="EMBL/GenBank/DDBJ databases">
        <authorList>
            <person name="Cremers G."/>
        </authorList>
    </citation>
    <scope>NUCLEOTIDE SEQUENCE</scope>
    <source>
        <strain evidence="5">Vvax</strain>
    </source>
</reference>
<feature type="domain" description="Enoyl reductase (ER)" evidence="4">
    <location>
        <begin position="22"/>
        <end position="333"/>
    </location>
</feature>
<dbReference type="SUPFAM" id="SSF50129">
    <property type="entry name" value="GroES-like"/>
    <property type="match status" value="1"/>
</dbReference>
<keyword evidence="2 5" id="KW-0560">Oxidoreductase</keyword>
<dbReference type="InterPro" id="IPR013154">
    <property type="entry name" value="ADH-like_N"/>
</dbReference>
<comment type="cofactor">
    <cofactor evidence="3">
        <name>Zn(2+)</name>
        <dbReference type="ChEBI" id="CHEBI:29105"/>
    </cofactor>
</comment>
<protein>
    <submittedName>
        <fullName evidence="5">Quinone oxidoreductase 1</fullName>
        <ecNumber evidence="5">1.6.5.5</ecNumber>
    </submittedName>
</protein>
<dbReference type="EC" id="1.6.5.5" evidence="5"/>
<gene>
    <name evidence="5" type="primary">qorA_2</name>
    <name evidence="5" type="ORF">VVAX_05792</name>
</gene>
<dbReference type="GO" id="GO:0035925">
    <property type="term" value="F:mRNA 3'-UTR AU-rich region binding"/>
    <property type="evidence" value="ECO:0007669"/>
    <property type="project" value="TreeGrafter"/>
</dbReference>
<dbReference type="Pfam" id="PF00107">
    <property type="entry name" value="ADH_zinc_N"/>
    <property type="match status" value="1"/>
</dbReference>
<accession>A0A679JKI4</accession>
<keyword evidence="3" id="KW-0862">Zinc</keyword>
<dbReference type="EMBL" id="LR743508">
    <property type="protein sequence ID" value="CAA2109521.1"/>
    <property type="molecule type" value="Genomic_DNA"/>
</dbReference>
<comment type="similarity">
    <text evidence="3">Belongs to the zinc-containing alcohol dehydrogenase family.</text>
</comment>
<dbReference type="GO" id="GO:0008270">
    <property type="term" value="F:zinc ion binding"/>
    <property type="evidence" value="ECO:0007669"/>
    <property type="project" value="InterPro"/>
</dbReference>
<dbReference type="InterPro" id="IPR002328">
    <property type="entry name" value="ADH_Zn_CS"/>
</dbReference>
<keyword evidence="3" id="KW-0479">Metal-binding</keyword>
<dbReference type="InterPro" id="IPR011032">
    <property type="entry name" value="GroES-like_sf"/>
</dbReference>
<dbReference type="GO" id="GO:0016616">
    <property type="term" value="F:oxidoreductase activity, acting on the CH-OH group of donors, NAD or NADP as acceptor"/>
    <property type="evidence" value="ECO:0007669"/>
    <property type="project" value="UniProtKB-ARBA"/>
</dbReference>
<dbReference type="InterPro" id="IPR047618">
    <property type="entry name" value="QOR-like"/>
</dbReference>
<dbReference type="CDD" id="cd05286">
    <property type="entry name" value="QOR2"/>
    <property type="match status" value="1"/>
</dbReference>
<name>A0A679JKI4_VARPD</name>
<dbReference type="Gene3D" id="3.90.180.10">
    <property type="entry name" value="Medium-chain alcohol dehydrogenases, catalytic domain"/>
    <property type="match status" value="1"/>
</dbReference>
<dbReference type="Gene3D" id="3.40.50.720">
    <property type="entry name" value="NAD(P)-binding Rossmann-like Domain"/>
    <property type="match status" value="1"/>
</dbReference>
<dbReference type="Pfam" id="PF08240">
    <property type="entry name" value="ADH_N"/>
    <property type="match status" value="1"/>
</dbReference>
<evidence type="ECO:0000256" key="1">
    <source>
        <dbReference type="ARBA" id="ARBA00022857"/>
    </source>
</evidence>
<dbReference type="FunFam" id="3.40.50.720:FF:000053">
    <property type="entry name" value="Quinone oxidoreductase 1"/>
    <property type="match status" value="1"/>
</dbReference>
<dbReference type="GO" id="GO:0003960">
    <property type="term" value="F:quinone reductase (NADPH) activity"/>
    <property type="evidence" value="ECO:0007669"/>
    <property type="project" value="UniProtKB-EC"/>
</dbReference>
<dbReference type="InterPro" id="IPR013149">
    <property type="entry name" value="ADH-like_C"/>
</dbReference>
<dbReference type="SMART" id="SM00829">
    <property type="entry name" value="PKS_ER"/>
    <property type="match status" value="1"/>
</dbReference>
<evidence type="ECO:0000259" key="4">
    <source>
        <dbReference type="SMART" id="SM00829"/>
    </source>
</evidence>
<dbReference type="InterPro" id="IPR020843">
    <property type="entry name" value="ER"/>
</dbReference>
<dbReference type="SUPFAM" id="SSF51735">
    <property type="entry name" value="NAD(P)-binding Rossmann-fold domains"/>
    <property type="match status" value="1"/>
</dbReference>
<sequence>MTATPQAPHARTTRAIRVATFGGPEAMRLETVDLPAPAAGEVQLRQTAIGFNYIDVYQRSGKYPLPSPTGLGHEATGVVEVPGEGVTDLKPGDRVAYMNAGVGAYAERRNVPSAKLVRIPDAISDEDAAAVFFKAMTAQYLVKKTHAVQPGDIVVVHAAAGGVGQILSGWAKALGATVIGTAGSAAKCEVARAAGCDTAIDYSQPDWVQQVIDATGGRKARVVYDSVAQHTFMGSLDCTAPFGMVVLYGAASGPAPAIDPELLNKKGCLFLTRPSVFPHNADPATFRANAKDVFDAMASGAVRASIGARFALADAADAHRAAESRSVTGAILLLP</sequence>
<dbReference type="PROSITE" id="PS00059">
    <property type="entry name" value="ADH_ZINC"/>
    <property type="match status" value="1"/>
</dbReference>